<reference evidence="5" key="1">
    <citation type="journal article" date="2014" name="Nat. Commun.">
        <title>The rainbow trout genome provides novel insights into evolution after whole-genome duplication in vertebrates.</title>
        <authorList>
            <person name="Berthelot C."/>
            <person name="Brunet F."/>
            <person name="Chalopin D."/>
            <person name="Juanchich A."/>
            <person name="Bernard M."/>
            <person name="Noel B."/>
            <person name="Bento P."/>
            <person name="Da Silva C."/>
            <person name="Labadie K."/>
            <person name="Alberti A."/>
            <person name="Aury J.M."/>
            <person name="Louis A."/>
            <person name="Dehais P."/>
            <person name="Bardou P."/>
            <person name="Montfort J."/>
            <person name="Klopp C."/>
            <person name="Cabau C."/>
            <person name="Gaspin C."/>
            <person name="Thorgaard G.H."/>
            <person name="Boussaha M."/>
            <person name="Quillet E."/>
            <person name="Guyomard R."/>
            <person name="Galiana D."/>
            <person name="Bobe J."/>
            <person name="Volff J.N."/>
            <person name="Genet C."/>
            <person name="Wincker P."/>
            <person name="Jaillon O."/>
            <person name="Roest Crollius H."/>
            <person name="Guiguen Y."/>
        </authorList>
    </citation>
    <scope>NUCLEOTIDE SEQUENCE [LARGE SCALE GENOMIC DNA]</scope>
</reference>
<evidence type="ECO:0000313" key="6">
    <source>
        <dbReference type="Proteomes" id="UP000193380"/>
    </source>
</evidence>
<dbReference type="GO" id="GO:0043025">
    <property type="term" value="C:neuronal cell body"/>
    <property type="evidence" value="ECO:0007669"/>
    <property type="project" value="TreeGrafter"/>
</dbReference>
<dbReference type="PaxDb" id="8022-A0A060W6M0"/>
<dbReference type="Pfam" id="PF07679">
    <property type="entry name" value="I-set"/>
    <property type="match status" value="1"/>
</dbReference>
<dbReference type="SMART" id="SM00408">
    <property type="entry name" value="IGc2"/>
    <property type="match status" value="1"/>
</dbReference>
<evidence type="ECO:0000256" key="2">
    <source>
        <dbReference type="ARBA" id="ARBA00023157"/>
    </source>
</evidence>
<reference evidence="5" key="2">
    <citation type="submission" date="2014-03" db="EMBL/GenBank/DDBJ databases">
        <authorList>
            <person name="Genoscope - CEA"/>
        </authorList>
    </citation>
    <scope>NUCLEOTIDE SEQUENCE</scope>
</reference>
<proteinExistence type="predicted"/>
<dbReference type="InterPro" id="IPR003599">
    <property type="entry name" value="Ig_sub"/>
</dbReference>
<sequence>MTIYLWIILLAQSSRAIHGLLFTKNPTNLTVTQGNTARLGCCVEGLSEPEIVWMKDGEKLYSTDQMYIPIEQHHWETFHSVKSVQQQDAGKYWCEVEFHGLTISSEPAWITVEGVPNFILEPQDVATFPMVPFNLTCAAVGPPDPVEVLWWLGGVQKGDATSSPSVLHVNGESLLGCFSLVFPQIRASCLLAAFSKHIGGEDLRCLPSDTQITFYWSHTHG</sequence>
<dbReference type="GO" id="GO:0007156">
    <property type="term" value="P:homophilic cell adhesion via plasma membrane adhesion molecules"/>
    <property type="evidence" value="ECO:0007669"/>
    <property type="project" value="TreeGrafter"/>
</dbReference>
<dbReference type="GO" id="GO:0005886">
    <property type="term" value="C:plasma membrane"/>
    <property type="evidence" value="ECO:0007669"/>
    <property type="project" value="TreeGrafter"/>
</dbReference>
<dbReference type="InterPro" id="IPR003598">
    <property type="entry name" value="Ig_sub2"/>
</dbReference>
<name>A0A060W6M0_ONCMY</name>
<keyword evidence="1 3" id="KW-0732">Signal</keyword>
<feature type="chain" id="PRO_5001593979" description="Ig-like domain-containing protein" evidence="3">
    <location>
        <begin position="17"/>
        <end position="221"/>
    </location>
</feature>
<keyword evidence="2" id="KW-1015">Disulfide bond</keyword>
<feature type="domain" description="Ig-like" evidence="4">
    <location>
        <begin position="116"/>
        <end position="177"/>
    </location>
</feature>
<gene>
    <name evidence="5" type="ORF">GSONMT00067593001</name>
</gene>
<accession>A0A060W6M0</accession>
<dbReference type="GO" id="GO:0050808">
    <property type="term" value="P:synapse organization"/>
    <property type="evidence" value="ECO:0007669"/>
    <property type="project" value="TreeGrafter"/>
</dbReference>
<dbReference type="PROSITE" id="PS50835">
    <property type="entry name" value="IG_LIKE"/>
    <property type="match status" value="2"/>
</dbReference>
<dbReference type="InterPro" id="IPR013783">
    <property type="entry name" value="Ig-like_fold"/>
</dbReference>
<dbReference type="SMART" id="SM00409">
    <property type="entry name" value="IG"/>
    <property type="match status" value="1"/>
</dbReference>
<evidence type="ECO:0000256" key="1">
    <source>
        <dbReference type="ARBA" id="ARBA00022729"/>
    </source>
</evidence>
<dbReference type="InterPro" id="IPR050958">
    <property type="entry name" value="Cell_Adh-Cytoskel_Orgn"/>
</dbReference>
<evidence type="ECO:0000256" key="3">
    <source>
        <dbReference type="SAM" id="SignalP"/>
    </source>
</evidence>
<organism evidence="5 6">
    <name type="scientific">Oncorhynchus mykiss</name>
    <name type="common">Rainbow trout</name>
    <name type="synonym">Salmo gairdneri</name>
    <dbReference type="NCBI Taxonomy" id="8022"/>
    <lineage>
        <taxon>Eukaryota</taxon>
        <taxon>Metazoa</taxon>
        <taxon>Chordata</taxon>
        <taxon>Craniata</taxon>
        <taxon>Vertebrata</taxon>
        <taxon>Euteleostomi</taxon>
        <taxon>Actinopterygii</taxon>
        <taxon>Neopterygii</taxon>
        <taxon>Teleostei</taxon>
        <taxon>Protacanthopterygii</taxon>
        <taxon>Salmoniformes</taxon>
        <taxon>Salmonidae</taxon>
        <taxon>Salmoninae</taxon>
        <taxon>Oncorhynchus</taxon>
    </lineage>
</organism>
<dbReference type="FunFam" id="2.60.40.10:FF:000484">
    <property type="entry name" value="Tyrosine-protein kinase receptor TYRO3"/>
    <property type="match status" value="1"/>
</dbReference>
<evidence type="ECO:0000313" key="5">
    <source>
        <dbReference type="EMBL" id="CDQ62676.1"/>
    </source>
</evidence>
<dbReference type="InterPro" id="IPR007110">
    <property type="entry name" value="Ig-like_dom"/>
</dbReference>
<dbReference type="InterPro" id="IPR036179">
    <property type="entry name" value="Ig-like_dom_sf"/>
</dbReference>
<protein>
    <recommendedName>
        <fullName evidence="4">Ig-like domain-containing protein</fullName>
    </recommendedName>
</protein>
<dbReference type="EMBL" id="FR904415">
    <property type="protein sequence ID" value="CDQ62676.1"/>
    <property type="molecule type" value="Genomic_DNA"/>
</dbReference>
<feature type="domain" description="Ig-like" evidence="4">
    <location>
        <begin position="20"/>
        <end position="104"/>
    </location>
</feature>
<evidence type="ECO:0000259" key="4">
    <source>
        <dbReference type="PROSITE" id="PS50835"/>
    </source>
</evidence>
<dbReference type="GO" id="GO:0030424">
    <property type="term" value="C:axon"/>
    <property type="evidence" value="ECO:0007669"/>
    <property type="project" value="TreeGrafter"/>
</dbReference>
<dbReference type="PANTHER" id="PTHR45080:SF8">
    <property type="entry name" value="IG-LIKE DOMAIN-CONTAINING PROTEIN"/>
    <property type="match status" value="1"/>
</dbReference>
<dbReference type="SUPFAM" id="SSF48726">
    <property type="entry name" value="Immunoglobulin"/>
    <property type="match status" value="1"/>
</dbReference>
<dbReference type="AlphaFoldDB" id="A0A060W6M0"/>
<dbReference type="GO" id="GO:0008046">
    <property type="term" value="F:axon guidance receptor activity"/>
    <property type="evidence" value="ECO:0007669"/>
    <property type="project" value="TreeGrafter"/>
</dbReference>
<dbReference type="Gene3D" id="2.60.40.10">
    <property type="entry name" value="Immunoglobulins"/>
    <property type="match status" value="2"/>
</dbReference>
<dbReference type="PANTHER" id="PTHR45080">
    <property type="entry name" value="CONTACTIN 5"/>
    <property type="match status" value="1"/>
</dbReference>
<dbReference type="InterPro" id="IPR013098">
    <property type="entry name" value="Ig_I-set"/>
</dbReference>
<dbReference type="Proteomes" id="UP000193380">
    <property type="component" value="Unassembled WGS sequence"/>
</dbReference>
<feature type="signal peptide" evidence="3">
    <location>
        <begin position="1"/>
        <end position="16"/>
    </location>
</feature>